<dbReference type="EMBL" id="CAJVPT010056892">
    <property type="protein sequence ID" value="CAG8757531.1"/>
    <property type="molecule type" value="Genomic_DNA"/>
</dbReference>
<sequence length="58" mass="6659">QARRVPHRQRIVPQSRVHQTSELNVNTMTFDVGKYVNTARCSHPYIPGSDKELFPSAH</sequence>
<name>A0ACA9QM76_9GLOM</name>
<dbReference type="Proteomes" id="UP000789525">
    <property type="component" value="Unassembled WGS sequence"/>
</dbReference>
<accession>A0ACA9QM76</accession>
<feature type="non-terminal residue" evidence="1">
    <location>
        <position position="1"/>
    </location>
</feature>
<organism evidence="1 2">
    <name type="scientific">Acaulospora colombiana</name>
    <dbReference type="NCBI Taxonomy" id="27376"/>
    <lineage>
        <taxon>Eukaryota</taxon>
        <taxon>Fungi</taxon>
        <taxon>Fungi incertae sedis</taxon>
        <taxon>Mucoromycota</taxon>
        <taxon>Glomeromycotina</taxon>
        <taxon>Glomeromycetes</taxon>
        <taxon>Diversisporales</taxon>
        <taxon>Acaulosporaceae</taxon>
        <taxon>Acaulospora</taxon>
    </lineage>
</organism>
<reference evidence="1" key="1">
    <citation type="submission" date="2021-06" db="EMBL/GenBank/DDBJ databases">
        <authorList>
            <person name="Kallberg Y."/>
            <person name="Tangrot J."/>
            <person name="Rosling A."/>
        </authorList>
    </citation>
    <scope>NUCLEOTIDE SEQUENCE</scope>
    <source>
        <strain evidence="1">CL356</strain>
    </source>
</reference>
<keyword evidence="2" id="KW-1185">Reference proteome</keyword>
<comment type="caution">
    <text evidence="1">The sequence shown here is derived from an EMBL/GenBank/DDBJ whole genome shotgun (WGS) entry which is preliminary data.</text>
</comment>
<evidence type="ECO:0000313" key="2">
    <source>
        <dbReference type="Proteomes" id="UP000789525"/>
    </source>
</evidence>
<gene>
    <name evidence="1" type="ORF">ACOLOM_LOCUS13035</name>
</gene>
<proteinExistence type="predicted"/>
<evidence type="ECO:0000313" key="1">
    <source>
        <dbReference type="EMBL" id="CAG8757531.1"/>
    </source>
</evidence>
<feature type="non-terminal residue" evidence="1">
    <location>
        <position position="58"/>
    </location>
</feature>
<protein>
    <submittedName>
        <fullName evidence="1">4712_t:CDS:1</fullName>
    </submittedName>
</protein>